<dbReference type="InParanoid" id="K7KNH6"/>
<reference evidence="2 3" key="1">
    <citation type="journal article" date="2010" name="Nature">
        <title>Genome sequence of the palaeopolyploid soybean.</title>
        <authorList>
            <person name="Schmutz J."/>
            <person name="Cannon S.B."/>
            <person name="Schlueter J."/>
            <person name="Ma J."/>
            <person name="Mitros T."/>
            <person name="Nelson W."/>
            <person name="Hyten D.L."/>
            <person name="Song Q."/>
            <person name="Thelen J.J."/>
            <person name="Cheng J."/>
            <person name="Xu D."/>
            <person name="Hellsten U."/>
            <person name="May G.D."/>
            <person name="Yu Y."/>
            <person name="Sakurai T."/>
            <person name="Umezawa T."/>
            <person name="Bhattacharyya M.K."/>
            <person name="Sandhu D."/>
            <person name="Valliyodan B."/>
            <person name="Lindquist E."/>
            <person name="Peto M."/>
            <person name="Grant D."/>
            <person name="Shu S."/>
            <person name="Goodstein D."/>
            <person name="Barry K."/>
            <person name="Futrell-Griggs M."/>
            <person name="Abernathy B."/>
            <person name="Du J."/>
            <person name="Tian Z."/>
            <person name="Zhu L."/>
            <person name="Gill N."/>
            <person name="Joshi T."/>
            <person name="Libault M."/>
            <person name="Sethuraman A."/>
            <person name="Zhang X.-C."/>
            <person name="Shinozaki K."/>
            <person name="Nguyen H.T."/>
            <person name="Wing R.A."/>
            <person name="Cregan P."/>
            <person name="Specht J."/>
            <person name="Grimwood J."/>
            <person name="Rokhsar D."/>
            <person name="Stacey G."/>
            <person name="Shoemaker R.C."/>
            <person name="Jackson S.A."/>
        </authorList>
    </citation>
    <scope>NUCLEOTIDE SEQUENCE [LARGE SCALE GENOMIC DNA]</scope>
    <source>
        <strain evidence="3">cv. Williams 82</strain>
        <tissue evidence="2">Callus</tissue>
    </source>
</reference>
<organism evidence="3">
    <name type="scientific">Glycine max</name>
    <name type="common">Soybean</name>
    <name type="synonym">Glycine hispida</name>
    <dbReference type="NCBI Taxonomy" id="3847"/>
    <lineage>
        <taxon>Eukaryota</taxon>
        <taxon>Viridiplantae</taxon>
        <taxon>Streptophyta</taxon>
        <taxon>Embryophyta</taxon>
        <taxon>Tracheophyta</taxon>
        <taxon>Spermatophyta</taxon>
        <taxon>Magnoliopsida</taxon>
        <taxon>eudicotyledons</taxon>
        <taxon>Gunneridae</taxon>
        <taxon>Pentapetalae</taxon>
        <taxon>rosids</taxon>
        <taxon>fabids</taxon>
        <taxon>Fabales</taxon>
        <taxon>Fabaceae</taxon>
        <taxon>Papilionoideae</taxon>
        <taxon>50 kb inversion clade</taxon>
        <taxon>NPAAA clade</taxon>
        <taxon>indigoferoid/millettioid clade</taxon>
        <taxon>Phaseoleae</taxon>
        <taxon>Glycine</taxon>
        <taxon>Glycine subgen. Soja</taxon>
    </lineage>
</organism>
<dbReference type="Proteomes" id="UP000008827">
    <property type="component" value="Chromosome 5"/>
</dbReference>
<proteinExistence type="predicted"/>
<dbReference type="EnsemblPlants" id="KRH56685">
    <property type="protein sequence ID" value="KRH56685"/>
    <property type="gene ID" value="GLYMA_05G012800"/>
</dbReference>
<dbReference type="Gramene" id="KRH56685">
    <property type="protein sequence ID" value="KRH56685"/>
    <property type="gene ID" value="GLYMA_05G012800"/>
</dbReference>
<dbReference type="STRING" id="3847.K7KNH6"/>
<protein>
    <submittedName>
        <fullName evidence="2 3">Uncharacterized protein</fullName>
    </submittedName>
</protein>
<reference evidence="3" key="2">
    <citation type="submission" date="2018-02" db="UniProtKB">
        <authorList>
            <consortium name="EnsemblPlants"/>
        </authorList>
    </citation>
    <scope>IDENTIFICATION</scope>
    <source>
        <strain evidence="3">Williams 82</strain>
    </source>
</reference>
<dbReference type="PaxDb" id="3847-GLYMA05G08001.2"/>
<evidence type="ECO:0000256" key="1">
    <source>
        <dbReference type="SAM" id="MobiDB-lite"/>
    </source>
</evidence>
<evidence type="ECO:0000313" key="2">
    <source>
        <dbReference type="EMBL" id="KRH56685.1"/>
    </source>
</evidence>
<evidence type="ECO:0000313" key="3">
    <source>
        <dbReference type="EnsemblPlants" id="KRH56686"/>
    </source>
</evidence>
<feature type="region of interest" description="Disordered" evidence="1">
    <location>
        <begin position="1"/>
        <end position="43"/>
    </location>
</feature>
<gene>
    <name evidence="2" type="ORF">GLYMA_05G012800</name>
</gene>
<dbReference type="Gramene" id="KRH56686">
    <property type="protein sequence ID" value="KRH56686"/>
    <property type="gene ID" value="GLYMA_05G012800"/>
</dbReference>
<dbReference type="EMBL" id="CM000838">
    <property type="protein sequence ID" value="KRH56686.1"/>
    <property type="molecule type" value="Genomic_DNA"/>
</dbReference>
<accession>K7KNH6</accession>
<keyword evidence="4" id="KW-1185">Reference proteome</keyword>
<feature type="compositionally biased region" description="Low complexity" evidence="1">
    <location>
        <begin position="25"/>
        <end position="34"/>
    </location>
</feature>
<dbReference type="HOGENOM" id="CLU_2363837_0_0_1"/>
<dbReference type="EMBL" id="CM000838">
    <property type="protein sequence ID" value="KRH56685.1"/>
    <property type="molecule type" value="Genomic_DNA"/>
</dbReference>
<evidence type="ECO:0000313" key="4">
    <source>
        <dbReference type="Proteomes" id="UP000008827"/>
    </source>
</evidence>
<dbReference type="AlphaFoldDB" id="K7KNH6"/>
<sequence>MGSGALETNEEAENSLHKQASQVSDANDAVADPDVPAKRARLQKEQKDLTFQDIYQNDGMFDDYDDEDSDWEPFQLHNKCVEFEIKKWFCRNCTMG</sequence>
<dbReference type="EnsemblPlants" id="KRH56686">
    <property type="protein sequence ID" value="KRH56686"/>
    <property type="gene ID" value="GLYMA_05G012800"/>
</dbReference>
<name>K7KNH6_SOYBN</name>
<reference evidence="2" key="3">
    <citation type="submission" date="2018-07" db="EMBL/GenBank/DDBJ databases">
        <title>WGS assembly of Glycine max.</title>
        <authorList>
            <person name="Schmutz J."/>
            <person name="Cannon S."/>
            <person name="Schlueter J."/>
            <person name="Ma J."/>
            <person name="Mitros T."/>
            <person name="Nelson W."/>
            <person name="Hyten D."/>
            <person name="Song Q."/>
            <person name="Thelen J."/>
            <person name="Cheng J."/>
            <person name="Xu D."/>
            <person name="Hellsten U."/>
            <person name="May G."/>
            <person name="Yu Y."/>
            <person name="Sakurai T."/>
            <person name="Umezawa T."/>
            <person name="Bhattacharyya M."/>
            <person name="Sandhu D."/>
            <person name="Valliyodan B."/>
            <person name="Lindquist E."/>
            <person name="Peto M."/>
            <person name="Grant D."/>
            <person name="Shu S."/>
            <person name="Goodstein D."/>
            <person name="Barry K."/>
            <person name="Futrell-Griggs M."/>
            <person name="Abernathy B."/>
            <person name="Du J."/>
            <person name="Tian Z."/>
            <person name="Zhu L."/>
            <person name="Gill N."/>
            <person name="Joshi T."/>
            <person name="Libault M."/>
            <person name="Sethuraman A."/>
            <person name="Zhang X."/>
            <person name="Shinozaki K."/>
            <person name="Nguyen H."/>
            <person name="Wing R."/>
            <person name="Cregan P."/>
            <person name="Specht J."/>
            <person name="Grimwood J."/>
            <person name="Rokhsar D."/>
            <person name="Stacey G."/>
            <person name="Shoemaker R."/>
            <person name="Jackson S."/>
        </authorList>
    </citation>
    <scope>NUCLEOTIDE SEQUENCE</scope>
    <source>
        <tissue evidence="2">Callus</tissue>
    </source>
</reference>